<keyword evidence="2" id="KW-1185">Reference proteome</keyword>
<dbReference type="Proteomes" id="UP000276133">
    <property type="component" value="Unassembled WGS sequence"/>
</dbReference>
<dbReference type="AlphaFoldDB" id="A0A3M7RK92"/>
<gene>
    <name evidence="1" type="ORF">BpHYR1_036199</name>
</gene>
<evidence type="ECO:0000313" key="1">
    <source>
        <dbReference type="EMBL" id="RNA23817.1"/>
    </source>
</evidence>
<protein>
    <submittedName>
        <fullName evidence="1">Uncharacterized protein</fullName>
    </submittedName>
</protein>
<sequence>MTSGTCVSNRTHESITCIKSMIHFFGFKIFFHVTLSYKQENEIKSVLKCSAQYFLKIAKQKA</sequence>
<organism evidence="1 2">
    <name type="scientific">Brachionus plicatilis</name>
    <name type="common">Marine rotifer</name>
    <name type="synonym">Brachionus muelleri</name>
    <dbReference type="NCBI Taxonomy" id="10195"/>
    <lineage>
        <taxon>Eukaryota</taxon>
        <taxon>Metazoa</taxon>
        <taxon>Spiralia</taxon>
        <taxon>Gnathifera</taxon>
        <taxon>Rotifera</taxon>
        <taxon>Eurotatoria</taxon>
        <taxon>Monogononta</taxon>
        <taxon>Pseudotrocha</taxon>
        <taxon>Ploima</taxon>
        <taxon>Brachionidae</taxon>
        <taxon>Brachionus</taxon>
    </lineage>
</organism>
<reference evidence="1 2" key="1">
    <citation type="journal article" date="2018" name="Sci. Rep.">
        <title>Genomic signatures of local adaptation to the degree of environmental predictability in rotifers.</title>
        <authorList>
            <person name="Franch-Gras L."/>
            <person name="Hahn C."/>
            <person name="Garcia-Roger E.M."/>
            <person name="Carmona M.J."/>
            <person name="Serra M."/>
            <person name="Gomez A."/>
        </authorList>
    </citation>
    <scope>NUCLEOTIDE SEQUENCE [LARGE SCALE GENOMIC DNA]</scope>
    <source>
        <strain evidence="1">HYR1</strain>
    </source>
</reference>
<dbReference type="EMBL" id="REGN01003213">
    <property type="protein sequence ID" value="RNA23817.1"/>
    <property type="molecule type" value="Genomic_DNA"/>
</dbReference>
<accession>A0A3M7RK92</accession>
<comment type="caution">
    <text evidence="1">The sequence shown here is derived from an EMBL/GenBank/DDBJ whole genome shotgun (WGS) entry which is preliminary data.</text>
</comment>
<proteinExistence type="predicted"/>
<name>A0A3M7RK92_BRAPC</name>
<evidence type="ECO:0000313" key="2">
    <source>
        <dbReference type="Proteomes" id="UP000276133"/>
    </source>
</evidence>